<feature type="transmembrane region" description="Helical" evidence="6">
    <location>
        <begin position="27"/>
        <end position="47"/>
    </location>
</feature>
<comment type="subcellular location">
    <subcellularLocation>
        <location evidence="1">Membrane</location>
        <topology evidence="1">Multi-pass membrane protein</topology>
    </subcellularLocation>
</comment>
<dbReference type="GO" id="GO:0005886">
    <property type="term" value="C:plasma membrane"/>
    <property type="evidence" value="ECO:0007669"/>
    <property type="project" value="TreeGrafter"/>
</dbReference>
<dbReference type="InterPro" id="IPR004342">
    <property type="entry name" value="EXS_C"/>
</dbReference>
<dbReference type="GO" id="GO:0000822">
    <property type="term" value="F:inositol hexakisphosphate binding"/>
    <property type="evidence" value="ECO:0007669"/>
    <property type="project" value="TreeGrafter"/>
</dbReference>
<sequence>MDWSILRLDDVRYPLLRKELVYTNHVYLYYFAIISNTLIRFIWVIYIPSKGPDMQLRTFIGGSFEMLRRWQWNFYRVENEHLGNVDQYRVTREVPLPYSLEERRGDDADDDDEDSPPRTWFSQRVSRLRRQRATMEA</sequence>
<evidence type="ECO:0000259" key="7">
    <source>
        <dbReference type="PROSITE" id="PS51380"/>
    </source>
</evidence>
<dbReference type="EMBL" id="JARKIB010000007">
    <property type="protein sequence ID" value="KAJ7778280.1"/>
    <property type="molecule type" value="Genomic_DNA"/>
</dbReference>
<reference evidence="8" key="1">
    <citation type="submission" date="2023-03" db="EMBL/GenBank/DDBJ databases">
        <title>Massive genome expansion in bonnet fungi (Mycena s.s.) driven by repeated elements and novel gene families across ecological guilds.</title>
        <authorList>
            <consortium name="Lawrence Berkeley National Laboratory"/>
            <person name="Harder C.B."/>
            <person name="Miyauchi S."/>
            <person name="Viragh M."/>
            <person name="Kuo A."/>
            <person name="Thoen E."/>
            <person name="Andreopoulos B."/>
            <person name="Lu D."/>
            <person name="Skrede I."/>
            <person name="Drula E."/>
            <person name="Henrissat B."/>
            <person name="Morin E."/>
            <person name="Kohler A."/>
            <person name="Barry K."/>
            <person name="LaButti K."/>
            <person name="Morin E."/>
            <person name="Salamov A."/>
            <person name="Lipzen A."/>
            <person name="Mereny Z."/>
            <person name="Hegedus B."/>
            <person name="Baldrian P."/>
            <person name="Stursova M."/>
            <person name="Weitz H."/>
            <person name="Taylor A."/>
            <person name="Grigoriev I.V."/>
            <person name="Nagy L.G."/>
            <person name="Martin F."/>
            <person name="Kauserud H."/>
        </authorList>
    </citation>
    <scope>NUCLEOTIDE SEQUENCE</scope>
    <source>
        <strain evidence="8">CBHHK182m</strain>
    </source>
</reference>
<dbReference type="AlphaFoldDB" id="A0AAD7K4M8"/>
<keyword evidence="9" id="KW-1185">Reference proteome</keyword>
<evidence type="ECO:0000256" key="5">
    <source>
        <dbReference type="SAM" id="MobiDB-lite"/>
    </source>
</evidence>
<proteinExistence type="predicted"/>
<gene>
    <name evidence="8" type="ORF">B0H16DRAFT_882481</name>
</gene>
<keyword evidence="2 6" id="KW-0812">Transmembrane</keyword>
<evidence type="ECO:0000313" key="9">
    <source>
        <dbReference type="Proteomes" id="UP001215598"/>
    </source>
</evidence>
<feature type="region of interest" description="Disordered" evidence="5">
    <location>
        <begin position="100"/>
        <end position="119"/>
    </location>
</feature>
<evidence type="ECO:0000256" key="6">
    <source>
        <dbReference type="SAM" id="Phobius"/>
    </source>
</evidence>
<dbReference type="GO" id="GO:0006817">
    <property type="term" value="P:phosphate ion transport"/>
    <property type="evidence" value="ECO:0007669"/>
    <property type="project" value="TreeGrafter"/>
</dbReference>
<comment type="caution">
    <text evidence="8">The sequence shown here is derived from an EMBL/GenBank/DDBJ whole genome shotgun (WGS) entry which is preliminary data.</text>
</comment>
<organism evidence="8 9">
    <name type="scientific">Mycena metata</name>
    <dbReference type="NCBI Taxonomy" id="1033252"/>
    <lineage>
        <taxon>Eukaryota</taxon>
        <taxon>Fungi</taxon>
        <taxon>Dikarya</taxon>
        <taxon>Basidiomycota</taxon>
        <taxon>Agaricomycotina</taxon>
        <taxon>Agaricomycetes</taxon>
        <taxon>Agaricomycetidae</taxon>
        <taxon>Agaricales</taxon>
        <taxon>Marasmiineae</taxon>
        <taxon>Mycenaceae</taxon>
        <taxon>Mycena</taxon>
    </lineage>
</organism>
<name>A0AAD7K4M8_9AGAR</name>
<feature type="domain" description="EXS" evidence="7">
    <location>
        <begin position="1"/>
        <end position="108"/>
    </location>
</feature>
<evidence type="ECO:0000256" key="1">
    <source>
        <dbReference type="ARBA" id="ARBA00004141"/>
    </source>
</evidence>
<dbReference type="GO" id="GO:0005794">
    <property type="term" value="C:Golgi apparatus"/>
    <property type="evidence" value="ECO:0007669"/>
    <property type="project" value="TreeGrafter"/>
</dbReference>
<dbReference type="Pfam" id="PF03124">
    <property type="entry name" value="EXS"/>
    <property type="match status" value="1"/>
</dbReference>
<keyword evidence="3 6" id="KW-1133">Transmembrane helix</keyword>
<accession>A0AAD7K4M8</accession>
<dbReference type="PROSITE" id="PS51380">
    <property type="entry name" value="EXS"/>
    <property type="match status" value="1"/>
</dbReference>
<evidence type="ECO:0000256" key="4">
    <source>
        <dbReference type="ARBA" id="ARBA00023136"/>
    </source>
</evidence>
<evidence type="ECO:0000256" key="3">
    <source>
        <dbReference type="ARBA" id="ARBA00022989"/>
    </source>
</evidence>
<dbReference type="Proteomes" id="UP001215598">
    <property type="component" value="Unassembled WGS sequence"/>
</dbReference>
<dbReference type="GO" id="GO:0016036">
    <property type="term" value="P:cellular response to phosphate starvation"/>
    <property type="evidence" value="ECO:0007669"/>
    <property type="project" value="TreeGrafter"/>
</dbReference>
<keyword evidence="4 6" id="KW-0472">Membrane</keyword>
<dbReference type="PANTHER" id="PTHR10783">
    <property type="entry name" value="XENOTROPIC AND POLYTROPIC RETROVIRUS RECEPTOR 1-RELATED"/>
    <property type="match status" value="1"/>
</dbReference>
<dbReference type="PANTHER" id="PTHR10783:SF103">
    <property type="entry name" value="SOLUTE CARRIER FAMILY 53 MEMBER 1"/>
    <property type="match status" value="1"/>
</dbReference>
<evidence type="ECO:0000313" key="8">
    <source>
        <dbReference type="EMBL" id="KAJ7778280.1"/>
    </source>
</evidence>
<protein>
    <submittedName>
        <fullName evidence="8">EXS family-domain-containing protein</fullName>
    </submittedName>
</protein>
<evidence type="ECO:0000256" key="2">
    <source>
        <dbReference type="ARBA" id="ARBA00022692"/>
    </source>
</evidence>